<dbReference type="Proteomes" id="UP000001357">
    <property type="component" value="Unassembled WGS sequence"/>
</dbReference>
<dbReference type="EMBL" id="CH991582">
    <property type="protein sequence ID" value="EDQ84672.1"/>
    <property type="molecule type" value="Genomic_DNA"/>
</dbReference>
<evidence type="ECO:0000256" key="1">
    <source>
        <dbReference type="SAM" id="MobiDB-lite"/>
    </source>
</evidence>
<accession>A9VCL9</accession>
<keyword evidence="3" id="KW-1185">Reference proteome</keyword>
<dbReference type="AlphaFoldDB" id="A9VCL9"/>
<organism evidence="2 3">
    <name type="scientific">Monosiga brevicollis</name>
    <name type="common">Choanoflagellate</name>
    <dbReference type="NCBI Taxonomy" id="81824"/>
    <lineage>
        <taxon>Eukaryota</taxon>
        <taxon>Choanoflagellata</taxon>
        <taxon>Craspedida</taxon>
        <taxon>Salpingoecidae</taxon>
        <taxon>Monosiga</taxon>
    </lineage>
</organism>
<evidence type="ECO:0000313" key="2">
    <source>
        <dbReference type="EMBL" id="EDQ84672.1"/>
    </source>
</evidence>
<feature type="compositionally biased region" description="Basic residues" evidence="1">
    <location>
        <begin position="131"/>
        <end position="141"/>
    </location>
</feature>
<gene>
    <name evidence="2" type="ORF">MONBRDRAFT_39162</name>
</gene>
<feature type="region of interest" description="Disordered" evidence="1">
    <location>
        <begin position="122"/>
        <end position="220"/>
    </location>
</feature>
<evidence type="ECO:0008006" key="4">
    <source>
        <dbReference type="Google" id="ProtNLM"/>
    </source>
</evidence>
<evidence type="ECO:0000313" key="3">
    <source>
        <dbReference type="Proteomes" id="UP000001357"/>
    </source>
</evidence>
<sequence>MTLVSIDDDRRGSQSTTLLFLACKRDKQTVFLEPSETDKIQRSIDVIADLLQKDSDHVSLVYQGQRLDADHNAAVGSGTLAKLIVTFTVTSRGDWNAVTVSRVCVTAPALTEEALKKLGERADAVNEQRERSRRKRMRKRAKAEAEFRDDGKSHLKELVGEGLLGPDPEEEAPSTPVTGGANPSSTPNNDKSDGQNATSSPSKRAKSITGLAGGPVSSKHLQAIKLATNIDRRE</sequence>
<feature type="compositionally biased region" description="Polar residues" evidence="1">
    <location>
        <begin position="175"/>
        <end position="202"/>
    </location>
</feature>
<dbReference type="InParanoid" id="A9VCL9"/>
<dbReference type="GeneID" id="5895780"/>
<name>A9VCL9_MONBE</name>
<protein>
    <recommendedName>
        <fullName evidence="4">Ubiquitin-like domain-containing protein</fullName>
    </recommendedName>
</protein>
<feature type="non-terminal residue" evidence="2">
    <location>
        <position position="234"/>
    </location>
</feature>
<reference evidence="2 3" key="1">
    <citation type="journal article" date="2008" name="Nature">
        <title>The genome of the choanoflagellate Monosiga brevicollis and the origin of metazoans.</title>
        <authorList>
            <consortium name="JGI Sequencing"/>
            <person name="King N."/>
            <person name="Westbrook M.J."/>
            <person name="Young S.L."/>
            <person name="Kuo A."/>
            <person name="Abedin M."/>
            <person name="Chapman J."/>
            <person name="Fairclough S."/>
            <person name="Hellsten U."/>
            <person name="Isogai Y."/>
            <person name="Letunic I."/>
            <person name="Marr M."/>
            <person name="Pincus D."/>
            <person name="Putnam N."/>
            <person name="Rokas A."/>
            <person name="Wright K.J."/>
            <person name="Zuzow R."/>
            <person name="Dirks W."/>
            <person name="Good M."/>
            <person name="Goodstein D."/>
            <person name="Lemons D."/>
            <person name="Li W."/>
            <person name="Lyons J.B."/>
            <person name="Morris A."/>
            <person name="Nichols S."/>
            <person name="Richter D.J."/>
            <person name="Salamov A."/>
            <person name="Bork P."/>
            <person name="Lim W.A."/>
            <person name="Manning G."/>
            <person name="Miller W.T."/>
            <person name="McGinnis W."/>
            <person name="Shapiro H."/>
            <person name="Tjian R."/>
            <person name="Grigoriev I.V."/>
            <person name="Rokhsar D."/>
        </authorList>
    </citation>
    <scope>NUCLEOTIDE SEQUENCE [LARGE SCALE GENOMIC DNA]</scope>
    <source>
        <strain evidence="3">MX1 / ATCC 50154</strain>
    </source>
</reference>
<dbReference type="RefSeq" id="XP_001750458.1">
    <property type="nucleotide sequence ID" value="XM_001750406.1"/>
</dbReference>
<dbReference type="KEGG" id="mbr:MONBRDRAFT_39162"/>
<feature type="compositionally biased region" description="Basic and acidic residues" evidence="1">
    <location>
        <begin position="142"/>
        <end position="159"/>
    </location>
</feature>
<proteinExistence type="predicted"/>